<dbReference type="Pfam" id="PF03466">
    <property type="entry name" value="LysR_substrate"/>
    <property type="match status" value="1"/>
</dbReference>
<keyword evidence="3" id="KW-0238">DNA-binding</keyword>
<dbReference type="Gene3D" id="3.40.190.10">
    <property type="entry name" value="Periplasmic binding protein-like II"/>
    <property type="match status" value="2"/>
</dbReference>
<evidence type="ECO:0000313" key="6">
    <source>
        <dbReference type="EMBL" id="QFU98857.1"/>
    </source>
</evidence>
<dbReference type="InterPro" id="IPR036388">
    <property type="entry name" value="WH-like_DNA-bd_sf"/>
</dbReference>
<dbReference type="GO" id="GO:0000976">
    <property type="term" value="F:transcription cis-regulatory region binding"/>
    <property type="evidence" value="ECO:0007669"/>
    <property type="project" value="TreeGrafter"/>
</dbReference>
<dbReference type="PRINTS" id="PR00039">
    <property type="entry name" value="HTHLYSR"/>
</dbReference>
<name>A0A5P9QBQ3_9MICO</name>
<dbReference type="PANTHER" id="PTHR30126">
    <property type="entry name" value="HTH-TYPE TRANSCRIPTIONAL REGULATOR"/>
    <property type="match status" value="1"/>
</dbReference>
<dbReference type="PROSITE" id="PS50931">
    <property type="entry name" value="HTH_LYSR"/>
    <property type="match status" value="1"/>
</dbReference>
<comment type="similarity">
    <text evidence="1">Belongs to the LysR transcriptional regulatory family.</text>
</comment>
<proteinExistence type="inferred from homology"/>
<sequence length="307" mass="32284">MADLPAPSTLELLVAADSHGSISAAARTLGITQPSASAALRRLERGLGLELLVRTPRGTRLTDAGRVAAECARGVLDAYATLGSTLAALRAVPGARVRVAASLTIAEYLAPRWLATLSREPRGPREAAAPDVELVVCNSAEVTRRVLDDDVALGFVESPELARGLRWALVAEDELVVVVARNHRWAPRRALGFDELLGGGLVVREEGSGTRASLERALARVRRTLPAHVPQLGSTQAVRTAVLHADAVAVLSRLAVEDDLARGTLVALPVPDLDLARPLRAVWKDGGTLSAGARQLVAVAQGQNVTP</sequence>
<dbReference type="InterPro" id="IPR005119">
    <property type="entry name" value="LysR_subst-bd"/>
</dbReference>
<feature type="domain" description="HTH lysR-type" evidence="5">
    <location>
        <begin position="10"/>
        <end position="62"/>
    </location>
</feature>
<dbReference type="SUPFAM" id="SSF53850">
    <property type="entry name" value="Periplasmic binding protein-like II"/>
    <property type="match status" value="1"/>
</dbReference>
<dbReference type="RefSeq" id="WP_036949385.1">
    <property type="nucleotide sequence ID" value="NZ_BAABIH010000020.1"/>
</dbReference>
<dbReference type="Gene3D" id="1.10.10.10">
    <property type="entry name" value="Winged helix-like DNA-binding domain superfamily/Winged helix DNA-binding domain"/>
    <property type="match status" value="1"/>
</dbReference>
<evidence type="ECO:0000256" key="4">
    <source>
        <dbReference type="ARBA" id="ARBA00023163"/>
    </source>
</evidence>
<dbReference type="InterPro" id="IPR000847">
    <property type="entry name" value="LysR_HTH_N"/>
</dbReference>
<keyword evidence="2" id="KW-0805">Transcription regulation</keyword>
<reference evidence="6 7" key="1">
    <citation type="submission" date="2019-10" db="EMBL/GenBank/DDBJ databases">
        <title>Genome sequence of Luteimicrobium xylanilyticum HY-24.</title>
        <authorList>
            <person name="Kim D.Y."/>
            <person name="Park H.-Y."/>
        </authorList>
    </citation>
    <scope>NUCLEOTIDE SEQUENCE [LARGE SCALE GENOMIC DNA]</scope>
    <source>
        <strain evidence="6 7">HY-24</strain>
    </source>
</reference>
<evidence type="ECO:0000256" key="1">
    <source>
        <dbReference type="ARBA" id="ARBA00009437"/>
    </source>
</evidence>
<keyword evidence="4" id="KW-0804">Transcription</keyword>
<evidence type="ECO:0000256" key="3">
    <source>
        <dbReference type="ARBA" id="ARBA00023125"/>
    </source>
</evidence>
<evidence type="ECO:0000259" key="5">
    <source>
        <dbReference type="PROSITE" id="PS50931"/>
    </source>
</evidence>
<protein>
    <submittedName>
        <fullName evidence="6">Putative HTH-type transcriptional regulator</fullName>
    </submittedName>
</protein>
<dbReference type="KEGG" id="lxl:KDY119_02379"/>
<dbReference type="GO" id="GO:0003700">
    <property type="term" value="F:DNA-binding transcription factor activity"/>
    <property type="evidence" value="ECO:0007669"/>
    <property type="project" value="InterPro"/>
</dbReference>
<dbReference type="EMBL" id="CP045529">
    <property type="protein sequence ID" value="QFU98857.1"/>
    <property type="molecule type" value="Genomic_DNA"/>
</dbReference>
<accession>A0A5P9QBQ3</accession>
<dbReference type="OrthoDB" id="9808620at2"/>
<dbReference type="AlphaFoldDB" id="A0A5P9QBQ3"/>
<keyword evidence="7" id="KW-1185">Reference proteome</keyword>
<evidence type="ECO:0000313" key="7">
    <source>
        <dbReference type="Proteomes" id="UP000326702"/>
    </source>
</evidence>
<dbReference type="InterPro" id="IPR036390">
    <property type="entry name" value="WH_DNA-bd_sf"/>
</dbReference>
<organism evidence="6 7">
    <name type="scientific">Luteimicrobium xylanilyticum</name>
    <dbReference type="NCBI Taxonomy" id="1133546"/>
    <lineage>
        <taxon>Bacteria</taxon>
        <taxon>Bacillati</taxon>
        <taxon>Actinomycetota</taxon>
        <taxon>Actinomycetes</taxon>
        <taxon>Micrococcales</taxon>
        <taxon>Luteimicrobium</taxon>
    </lineage>
</organism>
<dbReference type="Proteomes" id="UP000326702">
    <property type="component" value="Chromosome"/>
</dbReference>
<dbReference type="SUPFAM" id="SSF46785">
    <property type="entry name" value="Winged helix' DNA-binding domain"/>
    <property type="match status" value="1"/>
</dbReference>
<dbReference type="Pfam" id="PF00126">
    <property type="entry name" value="HTH_1"/>
    <property type="match status" value="1"/>
</dbReference>
<dbReference type="PANTHER" id="PTHR30126:SF39">
    <property type="entry name" value="HTH-TYPE TRANSCRIPTIONAL REGULATOR CYSL"/>
    <property type="match status" value="1"/>
</dbReference>
<gene>
    <name evidence="6" type="ORF">KDY119_02379</name>
</gene>
<evidence type="ECO:0000256" key="2">
    <source>
        <dbReference type="ARBA" id="ARBA00023015"/>
    </source>
</evidence>